<sequence length="228" mass="24320">MNPGFLFQGERLFLLPSGALWWPGAATLIFADLHLGKAERMARRGGAVLPPYEVHDTLRRMEADIALTAPRLVICLGDSLDDDAAIAGLSPSEAQRLRDLTLRIDWIWIAGNHDPAPSGLGGRSADAASIGPLTFRHIATPDASGEVSGHYHPKARLALRGRSVSRPCLLHDRDRVILPAYGTYTGGLDWTAPVLAGLFPTGGCAILTGPTPHAVPIPCTSRSRRASA</sequence>
<dbReference type="PANTHER" id="PTHR39323">
    <property type="entry name" value="BLR1149 PROTEIN"/>
    <property type="match status" value="1"/>
</dbReference>
<dbReference type="InterPro" id="IPR004843">
    <property type="entry name" value="Calcineurin-like_PHP"/>
</dbReference>
<dbReference type="RefSeq" id="WP_007426428.1">
    <property type="nucleotide sequence ID" value="NZ_AMGO01000021.1"/>
</dbReference>
<protein>
    <recommendedName>
        <fullName evidence="1">Calcineurin-like phosphoesterase domain-containing protein</fullName>
    </recommendedName>
</protein>
<gene>
    <name evidence="2" type="ORF">OCGS_1276</name>
</gene>
<dbReference type="InterPro" id="IPR026336">
    <property type="entry name" value="PdeM-like"/>
</dbReference>
<proteinExistence type="predicted"/>
<dbReference type="InterPro" id="IPR024173">
    <property type="entry name" value="Pesterase_MJ0037-like"/>
</dbReference>
<dbReference type="EMBL" id="AMGO01000021">
    <property type="protein sequence ID" value="EKE44438.1"/>
    <property type="molecule type" value="Genomic_DNA"/>
</dbReference>
<accession>K2HA82</accession>
<reference evidence="2 3" key="1">
    <citation type="journal article" date="2012" name="J. Bacteriol.">
        <title>Draft Genome Sequence of Oceaniovalibus guishaninsula JLT2003T.</title>
        <authorList>
            <person name="Tang K."/>
            <person name="Liu K."/>
            <person name="Jiao N."/>
        </authorList>
    </citation>
    <scope>NUCLEOTIDE SEQUENCE [LARGE SCALE GENOMIC DNA]</scope>
    <source>
        <strain evidence="2 3">JLT2003</strain>
    </source>
</reference>
<comment type="caution">
    <text evidence="2">The sequence shown here is derived from an EMBL/GenBank/DDBJ whole genome shotgun (WGS) entry which is preliminary data.</text>
</comment>
<dbReference type="PANTHER" id="PTHR39323:SF1">
    <property type="entry name" value="BLR1149 PROTEIN"/>
    <property type="match status" value="1"/>
</dbReference>
<keyword evidence="3" id="KW-1185">Reference proteome</keyword>
<organism evidence="2 3">
    <name type="scientific">Oceaniovalibus guishaninsula JLT2003</name>
    <dbReference type="NCBI Taxonomy" id="1231392"/>
    <lineage>
        <taxon>Bacteria</taxon>
        <taxon>Pseudomonadati</taxon>
        <taxon>Pseudomonadota</taxon>
        <taxon>Alphaproteobacteria</taxon>
        <taxon>Rhodobacterales</taxon>
        <taxon>Roseobacteraceae</taxon>
        <taxon>Oceaniovalibus</taxon>
    </lineage>
</organism>
<dbReference type="Pfam" id="PF00149">
    <property type="entry name" value="Metallophos"/>
    <property type="match status" value="1"/>
</dbReference>
<dbReference type="AlphaFoldDB" id="K2HA82"/>
<dbReference type="InterPro" id="IPR029052">
    <property type="entry name" value="Metallo-depent_PP-like"/>
</dbReference>
<name>K2HA82_9RHOB</name>
<evidence type="ECO:0000313" key="3">
    <source>
        <dbReference type="Proteomes" id="UP000006765"/>
    </source>
</evidence>
<dbReference type="Proteomes" id="UP000006765">
    <property type="component" value="Unassembled WGS sequence"/>
</dbReference>
<dbReference type="NCBIfam" id="TIGR04123">
    <property type="entry name" value="P_estr_lig_assc"/>
    <property type="match status" value="1"/>
</dbReference>
<dbReference type="OrthoDB" id="9795838at2"/>
<dbReference type="Gene3D" id="3.60.21.10">
    <property type="match status" value="1"/>
</dbReference>
<dbReference type="GO" id="GO:0016787">
    <property type="term" value="F:hydrolase activity"/>
    <property type="evidence" value="ECO:0007669"/>
    <property type="project" value="InterPro"/>
</dbReference>
<dbReference type="PATRIC" id="fig|1231392.3.peg.1280"/>
<feature type="domain" description="Calcineurin-like phosphoesterase" evidence="1">
    <location>
        <begin position="28"/>
        <end position="120"/>
    </location>
</feature>
<dbReference type="PIRSF" id="PIRSF000887">
    <property type="entry name" value="Pesterase_MJ0037"/>
    <property type="match status" value="1"/>
</dbReference>
<dbReference type="eggNOG" id="COG1407">
    <property type="taxonomic scope" value="Bacteria"/>
</dbReference>
<evidence type="ECO:0000259" key="1">
    <source>
        <dbReference type="Pfam" id="PF00149"/>
    </source>
</evidence>
<dbReference type="SUPFAM" id="SSF56300">
    <property type="entry name" value="Metallo-dependent phosphatases"/>
    <property type="match status" value="1"/>
</dbReference>
<dbReference type="STRING" id="1231392.OCGS_1276"/>
<evidence type="ECO:0000313" key="2">
    <source>
        <dbReference type="EMBL" id="EKE44438.1"/>
    </source>
</evidence>